<dbReference type="InterPro" id="IPR003358">
    <property type="entry name" value="tRNA_(Gua-N-7)_MeTrfase_Trmb"/>
</dbReference>
<dbReference type="GO" id="GO:0106143">
    <property type="term" value="C:tRNA (m7G46) methyltransferase complex"/>
    <property type="evidence" value="ECO:0007669"/>
    <property type="project" value="UniProtKB-ARBA"/>
</dbReference>
<dbReference type="GO" id="GO:0000049">
    <property type="term" value="F:tRNA binding"/>
    <property type="evidence" value="ECO:0007669"/>
    <property type="project" value="UniProtKB-UniRule"/>
</dbReference>
<dbReference type="HAMAP" id="MF_03055">
    <property type="entry name" value="tRNA_methyltr_TrmB_euk"/>
    <property type="match status" value="1"/>
</dbReference>
<dbReference type="PROSITE" id="PS51625">
    <property type="entry name" value="SAM_MT_TRMB"/>
    <property type="match status" value="1"/>
</dbReference>
<dbReference type="GO" id="GO:0008176">
    <property type="term" value="F:tRNA (guanine(46)-N7)-methyltransferase activity"/>
    <property type="evidence" value="ECO:0007669"/>
    <property type="project" value="UniProtKB-UniRule"/>
</dbReference>
<evidence type="ECO:0000256" key="7">
    <source>
        <dbReference type="ARBA" id="ARBA00022694"/>
    </source>
</evidence>
<name>A0A182WCK5_9DIPT</name>
<dbReference type="SUPFAM" id="SSF48371">
    <property type="entry name" value="ARM repeat"/>
    <property type="match status" value="1"/>
</dbReference>
<dbReference type="EC" id="2.1.1.33" evidence="11"/>
<dbReference type="Proteomes" id="UP000075920">
    <property type="component" value="Unassembled WGS sequence"/>
</dbReference>
<evidence type="ECO:0000256" key="10">
    <source>
        <dbReference type="ARBA" id="ARBA00060552"/>
    </source>
</evidence>
<comment type="subcellular location">
    <subcellularLocation>
        <location evidence="2 11">Nucleus</location>
    </subcellularLocation>
</comment>
<dbReference type="InterPro" id="IPR025763">
    <property type="entry name" value="Trm8_euk"/>
</dbReference>
<keyword evidence="7 11" id="KW-0819">tRNA processing</keyword>
<evidence type="ECO:0000256" key="4">
    <source>
        <dbReference type="ARBA" id="ARBA00022603"/>
    </source>
</evidence>
<evidence type="ECO:0000256" key="3">
    <source>
        <dbReference type="ARBA" id="ARBA00022555"/>
    </source>
</evidence>
<comment type="pathway">
    <text evidence="10 11">tRNA modification; N(7)-methylguanine-tRNA biosynthesis.</text>
</comment>
<protein>
    <recommendedName>
        <fullName evidence="11">tRNA (guanine-N(7)-)-methyltransferase</fullName>
        <ecNumber evidence="11">2.1.1.33</ecNumber>
    </recommendedName>
    <alternativeName>
        <fullName evidence="11">tRNA (guanine(46)-N(7))-methyltransferase</fullName>
    </alternativeName>
    <alternativeName>
        <fullName evidence="11">tRNA(m7G46)-methyltransferase</fullName>
    </alternativeName>
</protein>
<keyword evidence="3 11" id="KW-0820">tRNA-binding</keyword>
<evidence type="ECO:0000256" key="5">
    <source>
        <dbReference type="ARBA" id="ARBA00022679"/>
    </source>
</evidence>
<evidence type="ECO:0000256" key="9">
    <source>
        <dbReference type="ARBA" id="ARBA00023242"/>
    </source>
</evidence>
<comment type="catalytic activity">
    <reaction evidence="1 11">
        <text>guanosine(46) in tRNA + S-adenosyl-L-methionine = N(7)-methylguanosine(46) in tRNA + S-adenosyl-L-homocysteine</text>
        <dbReference type="Rhea" id="RHEA:42708"/>
        <dbReference type="Rhea" id="RHEA-COMP:10188"/>
        <dbReference type="Rhea" id="RHEA-COMP:10189"/>
        <dbReference type="ChEBI" id="CHEBI:57856"/>
        <dbReference type="ChEBI" id="CHEBI:59789"/>
        <dbReference type="ChEBI" id="CHEBI:74269"/>
        <dbReference type="ChEBI" id="CHEBI:74480"/>
        <dbReference type="EC" id="2.1.1.33"/>
    </reaction>
</comment>
<dbReference type="InterPro" id="IPR011989">
    <property type="entry name" value="ARM-like"/>
</dbReference>
<evidence type="ECO:0000313" key="14">
    <source>
        <dbReference type="Proteomes" id="UP000075920"/>
    </source>
</evidence>
<feature type="binding site" evidence="11">
    <location>
        <begin position="1382"/>
        <end position="1383"/>
    </location>
    <ligand>
        <name>S-adenosyl-L-methionine</name>
        <dbReference type="ChEBI" id="CHEBI:59789"/>
    </ligand>
</feature>
<feature type="compositionally biased region" description="Acidic residues" evidence="12">
    <location>
        <begin position="46"/>
        <end position="56"/>
    </location>
</feature>
<evidence type="ECO:0000256" key="11">
    <source>
        <dbReference type="HAMAP-Rule" id="MF_03055"/>
    </source>
</evidence>
<dbReference type="PANTHER" id="PTHR23417:SF16">
    <property type="entry name" value="TRNA (GUANINE-N(7)-)-METHYLTRANSFERASE"/>
    <property type="match status" value="1"/>
</dbReference>
<dbReference type="CDD" id="cd02440">
    <property type="entry name" value="AdoMet_MTases"/>
    <property type="match status" value="1"/>
</dbReference>
<dbReference type="VEuPathDB" id="VectorBase:AMIN008092"/>
<dbReference type="Gene3D" id="3.40.50.150">
    <property type="entry name" value="Vaccinia Virus protein VP39"/>
    <property type="match status" value="1"/>
</dbReference>
<dbReference type="FunFam" id="3.40.50.150:FF:000060">
    <property type="entry name" value="tRNA (guanine-N(7)-)-methyltransferase"/>
    <property type="match status" value="1"/>
</dbReference>
<feature type="binding site" evidence="11">
    <location>
        <position position="1402"/>
    </location>
    <ligand>
        <name>S-adenosyl-L-methionine</name>
        <dbReference type="ChEBI" id="CHEBI:59789"/>
    </ligand>
</feature>
<keyword evidence="9 11" id="KW-0539">Nucleus</keyword>
<organism evidence="13 14">
    <name type="scientific">Anopheles minimus</name>
    <dbReference type="NCBI Taxonomy" id="112268"/>
    <lineage>
        <taxon>Eukaryota</taxon>
        <taxon>Metazoa</taxon>
        <taxon>Ecdysozoa</taxon>
        <taxon>Arthropoda</taxon>
        <taxon>Hexapoda</taxon>
        <taxon>Insecta</taxon>
        <taxon>Pterygota</taxon>
        <taxon>Neoptera</taxon>
        <taxon>Endopterygota</taxon>
        <taxon>Diptera</taxon>
        <taxon>Nematocera</taxon>
        <taxon>Culicoidea</taxon>
        <taxon>Culicidae</taxon>
        <taxon>Anophelinae</taxon>
        <taxon>Anopheles</taxon>
    </lineage>
</organism>
<dbReference type="STRING" id="112268.A0A182WCK5"/>
<feature type="binding site" evidence="11">
    <location>
        <begin position="1480"/>
        <end position="1482"/>
    </location>
    <ligand>
        <name>S-adenosyl-L-methionine</name>
        <dbReference type="ChEBI" id="CHEBI:59789"/>
    </ligand>
</feature>
<reference evidence="13" key="2">
    <citation type="submission" date="2020-05" db="UniProtKB">
        <authorList>
            <consortium name="EnsemblMetazoa"/>
        </authorList>
    </citation>
    <scope>IDENTIFICATION</scope>
    <source>
        <strain evidence="13">MINIMUS1</strain>
    </source>
</reference>
<keyword evidence="6 11" id="KW-0949">S-adenosyl-L-methionine</keyword>
<keyword evidence="14" id="KW-1185">Reference proteome</keyword>
<dbReference type="SUPFAM" id="SSF53335">
    <property type="entry name" value="S-adenosyl-L-methionine-dependent methyltransferases"/>
    <property type="match status" value="1"/>
</dbReference>
<evidence type="ECO:0000256" key="2">
    <source>
        <dbReference type="ARBA" id="ARBA00004123"/>
    </source>
</evidence>
<proteinExistence type="inferred from homology"/>
<evidence type="ECO:0000256" key="8">
    <source>
        <dbReference type="ARBA" id="ARBA00022884"/>
    </source>
</evidence>
<feature type="active site" evidence="11">
    <location>
        <position position="1405"/>
    </location>
</feature>
<feature type="region of interest" description="Disordered" evidence="12">
    <location>
        <begin position="1142"/>
        <end position="1180"/>
    </location>
</feature>
<evidence type="ECO:0000313" key="13">
    <source>
        <dbReference type="EnsemblMetazoa" id="AMIN008092-PA"/>
    </source>
</evidence>
<reference evidence="14" key="1">
    <citation type="submission" date="2013-03" db="EMBL/GenBank/DDBJ databases">
        <title>The Genome Sequence of Anopheles minimus MINIMUS1.</title>
        <authorList>
            <consortium name="The Broad Institute Genomics Platform"/>
            <person name="Neafsey D.E."/>
            <person name="Walton C."/>
            <person name="Walker B."/>
            <person name="Young S.K."/>
            <person name="Zeng Q."/>
            <person name="Gargeya S."/>
            <person name="Fitzgerald M."/>
            <person name="Haas B."/>
            <person name="Abouelleil A."/>
            <person name="Allen A.W."/>
            <person name="Alvarado L."/>
            <person name="Arachchi H.M."/>
            <person name="Berlin A.M."/>
            <person name="Chapman S.B."/>
            <person name="Gainer-Dewar J."/>
            <person name="Goldberg J."/>
            <person name="Griggs A."/>
            <person name="Gujja S."/>
            <person name="Hansen M."/>
            <person name="Howarth C."/>
            <person name="Imamovic A."/>
            <person name="Ireland A."/>
            <person name="Larimer J."/>
            <person name="McCowan C."/>
            <person name="Murphy C."/>
            <person name="Pearson M."/>
            <person name="Poon T.W."/>
            <person name="Priest M."/>
            <person name="Roberts A."/>
            <person name="Saif S."/>
            <person name="Shea T."/>
            <person name="Sisk P."/>
            <person name="Sykes S."/>
            <person name="Wortman J."/>
            <person name="Nusbaum C."/>
            <person name="Birren B."/>
        </authorList>
    </citation>
    <scope>NUCLEOTIDE SEQUENCE [LARGE SCALE GENOMIC DNA]</scope>
    <source>
        <strain evidence="14">MINIMUS1</strain>
    </source>
</reference>
<comment type="function">
    <text evidence="11">Catalyzes the formation of N(7)-methylguanine at position 46 (m7G46) in tRNA.</text>
</comment>
<evidence type="ECO:0000256" key="6">
    <source>
        <dbReference type="ARBA" id="ARBA00022691"/>
    </source>
</evidence>
<accession>A0A182WCK5</accession>
<keyword evidence="4 11" id="KW-0489">Methyltransferase</keyword>
<feature type="binding site" evidence="11">
    <location>
        <position position="1326"/>
    </location>
    <ligand>
        <name>S-adenosyl-L-methionine</name>
        <dbReference type="ChEBI" id="CHEBI:59789"/>
    </ligand>
</feature>
<dbReference type="Pfam" id="PF02390">
    <property type="entry name" value="Methyltransf_4"/>
    <property type="match status" value="1"/>
</dbReference>
<dbReference type="EnsemblMetazoa" id="AMIN008092-RA">
    <property type="protein sequence ID" value="AMIN008092-PA"/>
    <property type="gene ID" value="AMIN008092"/>
</dbReference>
<keyword evidence="5 11" id="KW-0808">Transferase</keyword>
<dbReference type="PANTHER" id="PTHR23417">
    <property type="entry name" value="3-DEOXY-D-MANNO-OCTULOSONIC-ACID TRANSFERASE/TRNA GUANINE-N 7 - -METHYLTRANSFERASE"/>
    <property type="match status" value="1"/>
</dbReference>
<feature type="region of interest" description="Disordered" evidence="12">
    <location>
        <begin position="34"/>
        <end position="63"/>
    </location>
</feature>
<evidence type="ECO:0000256" key="1">
    <source>
        <dbReference type="ARBA" id="ARBA00000142"/>
    </source>
</evidence>
<dbReference type="NCBIfam" id="TIGR00091">
    <property type="entry name" value="tRNA (guanosine(46)-N7)-methyltransferase TrmB"/>
    <property type="match status" value="1"/>
</dbReference>
<dbReference type="InterPro" id="IPR029063">
    <property type="entry name" value="SAM-dependent_MTases_sf"/>
</dbReference>
<dbReference type="UniPathway" id="UPA00989"/>
<feature type="binding site" evidence="11">
    <location>
        <begin position="1349"/>
        <end position="1350"/>
    </location>
    <ligand>
        <name>S-adenosyl-L-methionine</name>
        <dbReference type="ChEBI" id="CHEBI:59789"/>
    </ligand>
</feature>
<sequence length="1501" mass="171327">MAPTHVHLLLDQLPGYFDSSVYIEHIDRLCDEHENGDSTTLAASDNSDESDAENDGEFGAPRKSPEVRDLRRLPMVKRAIRDSELLDLMRDMIREVENIRSIAGRFDQYDNWQYLSKKLNIDHFLSFIYALICLAELYPTEATHRNLAICAARLYIVLLSTPGQKQTTVFNEQVFAKSIDVFKLINRLYEPGKGDTSQGRLKTTHEVSRLMLDYVSILEDLQLLLRCMTLKNCASSKHKLVETFKNLLIYCIKHAHSRAEAEQMAENIFTTLTIICLPEHDDHNQCSATISLILNKTAIFYSAEYKNVSSAFQVHTVFVRLLEQNPSDTCGVLSNFIKSVLTNPPKVFSRPDDYALLLDAAVRYELVMYRKCNISIVDYLKQIESHAETGTRINIVEMIARLAVVDCSVDWELFQSEISNVPREIELIKLLQNKLIEKSNTVRLKAFQCLLKILQNGNKIMKQIFRDAFYSANADEDEKNYLQMNDVEELFETAELELGISRNVLNFGHQPSAVTNESGGGSKSPTNRKLVSEVVGIETIEDILTSLPNTIYDGMLSPMSAIRRVALSCLECILELNRNRIDEPIFDHLVTKLAKDPVMLLRRTTLNVLNKLIALYPNYLPLIKLWSKCLLFFLDDVDQKLKESAMESLKTNVFDSICRYEDSSSRKVFTPWMIVRSILVIGKINVLKSAVDSWIQKSILTAKNLSIIESHIFTVNCSEAWIILAIIANKMKSKNPDLVIKTMNDILQQDTYNSPICLQYILSVIKSWLSDFTRPGLNQLFKILSDLLRTGSTNISLVSDIYSLCCMIKEKADGVVGETWITGIRDSSAEYLLHFHSHYTSAHVANDRYLISLLVYTEAATDLNVKPDSNILHILLTYLARIAADEKMLLVQANQTRKVNVTIIVLARFGLRDGSLATTVIADFNRILKFKNIHQSILCTLITAFADLCKRHTALVDSSISTVIGQLSSRYLAVRSVALNNLNELILQDYVKMRGIVLLNVLKLIIDEDDHIAAQAFYVIQLYVNSKNEKLLKVSFLECIYVFNNYLKYAAIDMFPASDLDNEECDLAGSDETLQQKRCAIYDFFVQNIDDMSLLKLLKNVNKIYQQLSKGKYVECSQGVGTLVDLIYVFKCMCSVRNRDKTRLSKGGGTPEDEATTNADGNEGPSAKKSRLKASQTQHETEMTTIVEKMIAVYYSFQQEVRKYVQKIEPAQMGLVDKRLEELALAIAGNFRTLVEFAKPMNFWRSLLKQIDSTQDNKRRQRKKATMEEPVDHHVKLPQKRFYRQRAHSNPIADHSFDYPVLPAASNWNELYPTIGNRCVEFADIGCGYGGFLVTLGETYPDKFALGMEIRVKVSDYVMDRIKALRQRHKGKYENIACIRTNAMKYLPNYFHKHQLEKLFFLYPDPHFKKAKHKWRIINSTLLSEYAYVLRPGGKIYTVTDVRELHEWMCKHIEAHPCFTRLPESEAQEDILAPKLLDSSEEGQKVTRMSGDKFMAIFSRL</sequence>
<dbReference type="Gene3D" id="1.25.10.10">
    <property type="entry name" value="Leucine-rich Repeat Variant"/>
    <property type="match status" value="1"/>
</dbReference>
<comment type="similarity">
    <text evidence="11">Belongs to the class I-like SAM-binding methyltransferase superfamily. TrmB family.</text>
</comment>
<keyword evidence="8 11" id="KW-0694">RNA-binding</keyword>
<dbReference type="InterPro" id="IPR016024">
    <property type="entry name" value="ARM-type_fold"/>
</dbReference>
<evidence type="ECO:0000256" key="12">
    <source>
        <dbReference type="SAM" id="MobiDB-lite"/>
    </source>
</evidence>
<dbReference type="GO" id="GO:0005634">
    <property type="term" value="C:nucleus"/>
    <property type="evidence" value="ECO:0007669"/>
    <property type="project" value="UniProtKB-SubCell"/>
</dbReference>